<dbReference type="RefSeq" id="WP_017419055.1">
    <property type="nucleotide sequence ID" value="NZ_BDDG01000012.1"/>
</dbReference>
<name>A0A411A3B4_BACVE</name>
<dbReference type="Proteomes" id="UP000587477">
    <property type="component" value="Chromosome"/>
</dbReference>
<evidence type="ECO:0000259" key="1">
    <source>
        <dbReference type="Pfam" id="PF18593"/>
    </source>
</evidence>
<protein>
    <recommendedName>
        <fullName evidence="1">CdiI immunity protein domain-containing protein</fullName>
    </recommendedName>
</protein>
<organism evidence="2 3">
    <name type="scientific">Bacillus velezensis</name>
    <dbReference type="NCBI Taxonomy" id="492670"/>
    <lineage>
        <taxon>Bacteria</taxon>
        <taxon>Bacillati</taxon>
        <taxon>Bacillota</taxon>
        <taxon>Bacilli</taxon>
        <taxon>Bacillales</taxon>
        <taxon>Bacillaceae</taxon>
        <taxon>Bacillus</taxon>
        <taxon>Bacillus amyloliquefaciens group</taxon>
    </lineage>
</organism>
<evidence type="ECO:0000313" key="3">
    <source>
        <dbReference type="Proteomes" id="UP000587477"/>
    </source>
</evidence>
<dbReference type="InterPro" id="IPR041129">
    <property type="entry name" value="CdiI_2"/>
</dbReference>
<feature type="domain" description="CdiI immunity protein" evidence="1">
    <location>
        <begin position="12"/>
        <end position="91"/>
    </location>
</feature>
<sequence length="99" mass="11249">MIETNISEPVFQFLGGIFHQDIDTPESALGEYLAEIPKKEQENDVVALKTFINSDYSDEEKNDFIEESADGVDINSYGLSPILWLRQVIQKIEKNIEAL</sequence>
<dbReference type="AlphaFoldDB" id="A0A411A3B4"/>
<dbReference type="Pfam" id="PF18593">
    <property type="entry name" value="CdiI_2"/>
    <property type="match status" value="1"/>
</dbReference>
<evidence type="ECO:0000313" key="2">
    <source>
        <dbReference type="EMBL" id="QOY26008.1"/>
    </source>
</evidence>
<proteinExistence type="predicted"/>
<reference evidence="3" key="1">
    <citation type="submission" date="2020-10" db="EMBL/GenBank/DDBJ databases">
        <title>Complete genome sequence of Bacillus velezensis NST6.</title>
        <authorList>
            <person name="Choi J."/>
        </authorList>
    </citation>
    <scope>NUCLEOTIDE SEQUENCE [LARGE SCALE GENOMIC DNA]</scope>
    <source>
        <strain evidence="3">NST6</strain>
    </source>
</reference>
<dbReference type="EMBL" id="CP063687">
    <property type="protein sequence ID" value="QOY26008.1"/>
    <property type="molecule type" value="Genomic_DNA"/>
</dbReference>
<gene>
    <name evidence="2" type="ORF">BACVE_000957</name>
</gene>
<accession>A0A411A3B4</accession>